<evidence type="ECO:0000313" key="2">
    <source>
        <dbReference type="EMBL" id="NIJ07217.1"/>
    </source>
</evidence>
<dbReference type="RefSeq" id="WP_167072102.1">
    <property type="nucleotide sequence ID" value="NZ_JAAOZC010000002.1"/>
</dbReference>
<dbReference type="EMBL" id="JAAOZC010000002">
    <property type="protein sequence ID" value="NIJ07217.1"/>
    <property type="molecule type" value="Genomic_DNA"/>
</dbReference>
<evidence type="ECO:0000256" key="1">
    <source>
        <dbReference type="SAM" id="SignalP"/>
    </source>
</evidence>
<keyword evidence="1" id="KW-0732">Signal</keyword>
<feature type="signal peptide" evidence="1">
    <location>
        <begin position="1"/>
        <end position="19"/>
    </location>
</feature>
<dbReference type="Proteomes" id="UP000727456">
    <property type="component" value="Unassembled WGS sequence"/>
</dbReference>
<organism evidence="2 3">
    <name type="scientific">Sphingomonas vulcanisoli</name>
    <dbReference type="NCBI Taxonomy" id="1658060"/>
    <lineage>
        <taxon>Bacteria</taxon>
        <taxon>Pseudomonadati</taxon>
        <taxon>Pseudomonadota</taxon>
        <taxon>Alphaproteobacteria</taxon>
        <taxon>Sphingomonadales</taxon>
        <taxon>Sphingomonadaceae</taxon>
        <taxon>Sphingomonas</taxon>
    </lineage>
</organism>
<protein>
    <submittedName>
        <fullName evidence="2">Uncharacterized protein</fullName>
    </submittedName>
</protein>
<reference evidence="2 3" key="1">
    <citation type="submission" date="2020-03" db="EMBL/GenBank/DDBJ databases">
        <title>Genomic Encyclopedia of Type Strains, Phase III (KMG-III): the genomes of soil and plant-associated and newly described type strains.</title>
        <authorList>
            <person name="Whitman W."/>
        </authorList>
    </citation>
    <scope>NUCLEOTIDE SEQUENCE [LARGE SCALE GENOMIC DNA]</scope>
    <source>
        <strain evidence="2 3">CECT 8804</strain>
    </source>
</reference>
<proteinExistence type="predicted"/>
<name>A0ABX0TNZ0_9SPHN</name>
<sequence length="157" mass="17058">MIRTIALVCCTLVSARLQAAAPIQDWKVYRNERFGFELCYPASLRPGPESGSGDGRAFEARDGAKLTVFGELGDIEGASLTTRAGEAEKDLRAQGATVTYRAKGVSWIVLSGTQGRSIYYHKIVFRDGAFRDLEISYPAAGASVWNSATARIARCFN</sequence>
<gene>
    <name evidence="2" type="ORF">FHS31_000813</name>
</gene>
<keyword evidence="3" id="KW-1185">Reference proteome</keyword>
<feature type="chain" id="PRO_5045696452" evidence="1">
    <location>
        <begin position="20"/>
        <end position="157"/>
    </location>
</feature>
<comment type="caution">
    <text evidence="2">The sequence shown here is derived from an EMBL/GenBank/DDBJ whole genome shotgun (WGS) entry which is preliminary data.</text>
</comment>
<evidence type="ECO:0000313" key="3">
    <source>
        <dbReference type="Proteomes" id="UP000727456"/>
    </source>
</evidence>
<accession>A0ABX0TNZ0</accession>